<dbReference type="STRING" id="395961.Cyan7425_5088"/>
<accession>B8HPC2</accession>
<protein>
    <recommendedName>
        <fullName evidence="2">DUF1257 domain-containing protein</fullName>
    </recommendedName>
</protein>
<dbReference type="PANTHER" id="PTHR39638:SF2">
    <property type="entry name" value="YCF35"/>
    <property type="match status" value="1"/>
</dbReference>
<dbReference type="PANTHER" id="PTHR39638">
    <property type="entry name" value="YCF35"/>
    <property type="match status" value="1"/>
</dbReference>
<dbReference type="Pfam" id="PF06868">
    <property type="entry name" value="DUF1257"/>
    <property type="match status" value="1"/>
</dbReference>
<dbReference type="eggNOG" id="ENOG502ZNXN">
    <property type="taxonomic scope" value="Bacteria"/>
</dbReference>
<dbReference type="HOGENOM" id="CLU_145470_1_1_3"/>
<evidence type="ECO:0000313" key="1">
    <source>
        <dbReference type="EMBL" id="ACL47382.1"/>
    </source>
</evidence>
<dbReference type="AlphaFoldDB" id="B8HPC2"/>
<organism evidence="1">
    <name type="scientific">Cyanothece sp. (strain PCC 7425 / ATCC 29141)</name>
    <dbReference type="NCBI Taxonomy" id="395961"/>
    <lineage>
        <taxon>Bacteria</taxon>
        <taxon>Bacillati</taxon>
        <taxon>Cyanobacteriota</taxon>
        <taxon>Cyanophyceae</taxon>
        <taxon>Gomontiellales</taxon>
        <taxon>Cyanothecaceae</taxon>
        <taxon>Cyanothece</taxon>
    </lineage>
</organism>
<reference evidence="1" key="1">
    <citation type="submission" date="2009-01" db="EMBL/GenBank/DDBJ databases">
        <title>Complete sequence of chromosome Cyanothece sp. PCC 7425.</title>
        <authorList>
            <consortium name="US DOE Joint Genome Institute"/>
            <person name="Lucas S."/>
            <person name="Copeland A."/>
            <person name="Lapidus A."/>
            <person name="Glavina del Rio T."/>
            <person name="Dalin E."/>
            <person name="Tice H."/>
            <person name="Bruce D."/>
            <person name="Goodwin L."/>
            <person name="Pitluck S."/>
            <person name="Sims D."/>
            <person name="Meineke L."/>
            <person name="Brettin T."/>
            <person name="Detter J.C."/>
            <person name="Han C."/>
            <person name="Larimer F."/>
            <person name="Land M."/>
            <person name="Hauser L."/>
            <person name="Kyrpides N."/>
            <person name="Ovchinnikova G."/>
            <person name="Liberton M."/>
            <person name="Stoeckel J."/>
            <person name="Banerjee A."/>
            <person name="Singh A."/>
            <person name="Page L."/>
            <person name="Sato H."/>
            <person name="Zhao L."/>
            <person name="Sherman L."/>
            <person name="Pakrasi H."/>
            <person name="Richardson P."/>
        </authorList>
    </citation>
    <scope>NUCLEOTIDE SEQUENCE</scope>
    <source>
        <strain evidence="1">PCC 7425</strain>
    </source>
</reference>
<proteinExistence type="predicted"/>
<gene>
    <name evidence="1" type="ordered locus">Cyan7425_5088</name>
</gene>
<sequence>MSHFSQIKTQIRNLTALKAALTDLGINWKSGPESVPGFRGEVRTAEVVIEQPNGYGVGFSWNGAEYELVADLQFWQQAWSVERFLNKVTQRYAFHTVVDTAANQGFQVTEQQQQADGSIRLVVQRWNAQLAAV</sequence>
<name>B8HPC2_CYAP4</name>
<dbReference type="KEGG" id="cyn:Cyan7425_5088"/>
<dbReference type="InterPro" id="IPR009666">
    <property type="entry name" value="Uncharacterised_Ycf35"/>
</dbReference>
<evidence type="ECO:0008006" key="2">
    <source>
        <dbReference type="Google" id="ProtNLM"/>
    </source>
</evidence>
<dbReference type="OrthoDB" id="163953at2"/>
<dbReference type="EMBL" id="CP001344">
    <property type="protein sequence ID" value="ACL47382.1"/>
    <property type="molecule type" value="Genomic_DNA"/>
</dbReference>